<name>A0A8F3AGF4_CANAR</name>
<dbReference type="GO" id="GO:0046210">
    <property type="term" value="P:nitric oxide catabolic process"/>
    <property type="evidence" value="ECO:0007669"/>
    <property type="project" value="TreeGrafter"/>
</dbReference>
<evidence type="ECO:0000256" key="9">
    <source>
        <dbReference type="ARBA" id="ARBA00022723"/>
    </source>
</evidence>
<dbReference type="Gene3D" id="3.40.50.80">
    <property type="entry name" value="Nucleotide-binding domain of ferredoxin-NADP reductase (FNR) module"/>
    <property type="match status" value="1"/>
</dbReference>
<evidence type="ECO:0000256" key="14">
    <source>
        <dbReference type="ARBA" id="ARBA00023027"/>
    </source>
</evidence>
<evidence type="ECO:0000259" key="18">
    <source>
        <dbReference type="PROSITE" id="PS51384"/>
    </source>
</evidence>
<evidence type="ECO:0000256" key="6">
    <source>
        <dbReference type="ARBA" id="ARBA00022617"/>
    </source>
</evidence>
<keyword evidence="6" id="KW-0349">Heme</keyword>
<dbReference type="CDD" id="cd06184">
    <property type="entry name" value="flavohem_like_fad_nad_binding"/>
    <property type="match status" value="1"/>
</dbReference>
<dbReference type="EMBL" id="CP076749">
    <property type="protein sequence ID" value="QWW22437.1"/>
    <property type="molecule type" value="Genomic_DNA"/>
</dbReference>
<evidence type="ECO:0000313" key="19">
    <source>
        <dbReference type="EMBL" id="QWW22437.1"/>
    </source>
</evidence>
<dbReference type="SUPFAM" id="SSF46458">
    <property type="entry name" value="Globin-like"/>
    <property type="match status" value="1"/>
</dbReference>
<dbReference type="GO" id="GO:0020037">
    <property type="term" value="F:heme binding"/>
    <property type="evidence" value="ECO:0007669"/>
    <property type="project" value="InterPro"/>
</dbReference>
<dbReference type="SUPFAM" id="SSF51412">
    <property type="entry name" value="Inosine monophosphate dehydrogenase (IMPDH)"/>
    <property type="match status" value="1"/>
</dbReference>
<keyword evidence="8" id="KW-0288">FMN</keyword>
<evidence type="ECO:0000256" key="2">
    <source>
        <dbReference type="ARBA" id="ARBA00001974"/>
    </source>
</evidence>
<proteinExistence type="inferred from homology"/>
<dbReference type="GO" id="GO:0019825">
    <property type="term" value="F:oxygen binding"/>
    <property type="evidence" value="ECO:0007669"/>
    <property type="project" value="InterPro"/>
</dbReference>
<dbReference type="Pfam" id="PF03060">
    <property type="entry name" value="NMO"/>
    <property type="match status" value="1"/>
</dbReference>
<dbReference type="InterPro" id="IPR039261">
    <property type="entry name" value="FNR_nucleotide-bd"/>
</dbReference>
<evidence type="ECO:0000256" key="11">
    <source>
        <dbReference type="ARBA" id="ARBA00022857"/>
    </source>
</evidence>
<dbReference type="SUPFAM" id="SSF63380">
    <property type="entry name" value="Riboflavin synthase domain-like"/>
    <property type="match status" value="1"/>
</dbReference>
<dbReference type="InterPro" id="IPR001433">
    <property type="entry name" value="OxRdtase_FAD/NAD-bd"/>
</dbReference>
<reference evidence="19" key="1">
    <citation type="submission" date="2021-06" db="EMBL/GenBank/DDBJ databases">
        <title>Candida auris outbreak in lebanese hospital.</title>
        <authorList>
            <person name="Finianos M."/>
        </authorList>
    </citation>
    <scope>NUCLEOTIDE SEQUENCE</scope>
    <source>
        <strain evidence="19">CA7LBN</strain>
    </source>
</reference>
<evidence type="ECO:0000256" key="1">
    <source>
        <dbReference type="ARBA" id="ARBA00001970"/>
    </source>
</evidence>
<keyword evidence="12" id="KW-0560">Oxidoreductase</keyword>
<evidence type="ECO:0000256" key="13">
    <source>
        <dbReference type="ARBA" id="ARBA00023004"/>
    </source>
</evidence>
<dbReference type="GO" id="GO:0008941">
    <property type="term" value="F:nitric oxide dioxygenase NAD(P)H activity"/>
    <property type="evidence" value="ECO:0007669"/>
    <property type="project" value="UniProtKB-EC"/>
</dbReference>
<dbReference type="Gene3D" id="3.20.20.70">
    <property type="entry name" value="Aldolase class I"/>
    <property type="match status" value="1"/>
</dbReference>
<dbReference type="InterPro" id="IPR017927">
    <property type="entry name" value="FAD-bd_FR_type"/>
</dbReference>
<dbReference type="InterPro" id="IPR017938">
    <property type="entry name" value="Riboflavin_synthase-like_b-brl"/>
</dbReference>
<dbReference type="Proteomes" id="UP000825438">
    <property type="component" value="Chromosome I"/>
</dbReference>
<organism evidence="19">
    <name type="scientific">Candidozyma auris</name>
    <name type="common">Yeast</name>
    <name type="synonym">Candida auris</name>
    <dbReference type="NCBI Taxonomy" id="498019"/>
    <lineage>
        <taxon>Eukaryota</taxon>
        <taxon>Fungi</taxon>
        <taxon>Dikarya</taxon>
        <taxon>Ascomycota</taxon>
        <taxon>Saccharomycotina</taxon>
        <taxon>Pichiomycetes</taxon>
        <taxon>Metschnikowiaceae</taxon>
        <taxon>Candidozyma</taxon>
    </lineage>
</organism>
<comment type="catalytic activity">
    <reaction evidence="15">
        <text>2 nitric oxide + NADH + 2 O2 = 2 nitrate + NAD(+) + H(+)</text>
        <dbReference type="Rhea" id="RHEA:19469"/>
        <dbReference type="ChEBI" id="CHEBI:15378"/>
        <dbReference type="ChEBI" id="CHEBI:15379"/>
        <dbReference type="ChEBI" id="CHEBI:16480"/>
        <dbReference type="ChEBI" id="CHEBI:17632"/>
        <dbReference type="ChEBI" id="CHEBI:57540"/>
        <dbReference type="ChEBI" id="CHEBI:57945"/>
        <dbReference type="EC" id="1.14.12.17"/>
    </reaction>
</comment>
<keyword evidence="5" id="KW-0216">Detoxification</keyword>
<accession>A0A8F3AGF4</accession>
<dbReference type="PROSITE" id="PS51384">
    <property type="entry name" value="FAD_FR"/>
    <property type="match status" value="1"/>
</dbReference>
<evidence type="ECO:0000256" key="16">
    <source>
        <dbReference type="ARBA" id="ARBA00049433"/>
    </source>
</evidence>
<dbReference type="GO" id="GO:0009636">
    <property type="term" value="P:response to toxic substance"/>
    <property type="evidence" value="ECO:0007669"/>
    <property type="project" value="UniProtKB-KW"/>
</dbReference>
<dbReference type="CDD" id="cd04730">
    <property type="entry name" value="NPD_like"/>
    <property type="match status" value="1"/>
</dbReference>
<comment type="catalytic activity">
    <reaction evidence="16">
        <text>2 nitric oxide + NADPH + 2 O2 = 2 nitrate + NADP(+) + H(+)</text>
        <dbReference type="Rhea" id="RHEA:19465"/>
        <dbReference type="ChEBI" id="CHEBI:15378"/>
        <dbReference type="ChEBI" id="CHEBI:15379"/>
        <dbReference type="ChEBI" id="CHEBI:16480"/>
        <dbReference type="ChEBI" id="CHEBI:17632"/>
        <dbReference type="ChEBI" id="CHEBI:57783"/>
        <dbReference type="ChEBI" id="CHEBI:58349"/>
        <dbReference type="EC" id="1.14.12.17"/>
    </reaction>
</comment>
<keyword evidence="10" id="KW-0274">FAD</keyword>
<evidence type="ECO:0000256" key="5">
    <source>
        <dbReference type="ARBA" id="ARBA00022575"/>
    </source>
</evidence>
<dbReference type="Pfam" id="PF00970">
    <property type="entry name" value="FAD_binding_6"/>
    <property type="match status" value="1"/>
</dbReference>
<dbReference type="AlphaFoldDB" id="A0A8F3AGF4"/>
<gene>
    <name evidence="19" type="ORF">CA7LBN_001183</name>
</gene>
<keyword evidence="11" id="KW-0521">NADP</keyword>
<evidence type="ECO:0000256" key="10">
    <source>
        <dbReference type="ARBA" id="ARBA00022827"/>
    </source>
</evidence>
<evidence type="ECO:0000256" key="4">
    <source>
        <dbReference type="ARBA" id="ARBA00012229"/>
    </source>
</evidence>
<dbReference type="GO" id="GO:0071500">
    <property type="term" value="P:cellular response to nitrosative stress"/>
    <property type="evidence" value="ECO:0007669"/>
    <property type="project" value="TreeGrafter"/>
</dbReference>
<comment type="similarity">
    <text evidence="3">In the C-terminal section; belongs to the flavoprotein pyridine nucleotide cytochrome reductase family.</text>
</comment>
<keyword evidence="13" id="KW-0408">Iron</keyword>
<dbReference type="InterPro" id="IPR008333">
    <property type="entry name" value="Cbr1-like_FAD-bd_dom"/>
</dbReference>
<dbReference type="GO" id="GO:0018580">
    <property type="term" value="F:nitronate monooxygenase activity"/>
    <property type="evidence" value="ECO:0007669"/>
    <property type="project" value="InterPro"/>
</dbReference>
<sequence length="745" mass="82404">MYKQFLERFGLTIPVMQAPMAGVSTVKMAAEVAKAGALGSLPMASVNLIESTESVFEQIKAFRDLAGDKVPVNINFFAHDFAKQVPPGPEERSNWYKLFSHAGQVSETQLKDAVPEFHRINVSFKEFEHKRPEQTAHFIERLASCNVKIVSFHFGLPEPATVQLFHLNNMHVFACVTCVEEAQAALQAGVDALVCQGYEAGGHRGNFLNEGENDTKLTTKELFTEVRELVGASSPVFVVPAGGIVNGKEAGEFIKQGAAAVSMGTVFVTSAESSAPPYIGDVVQGAGEKPETVMTSLVSGKTARTLKTPFIEGLQNQSSGNLPSYGYSYYAYKSAVKLFPPGCGFYLAGKNYTKVTPGGKSHDIIYKAQELTEAQKNLIKASVPILESSGLELTKAFYNSMLNGNPEVRPFFNDTNQITYRQPKVLAFALLNYAKNIDDLTPLTDFVKQIVVKHVGLQVRAEHYPVVGNHLITTMGKLLGEKIATPEFVEAWSIAYGNLAQLLIDAEFAEYQKQPWEGFKDFVVTRIEEETDDVKSVYFKPADGSKVAKPLRGQYLGFRFLIPGSDVEKSREYSISEYPESGEYRISVKKLDQGVISNYIHNTLKVGDNIKVAPPAGRFTYQENDKDVVLFAGGIGITPLVSIAEKALKDGKKVTLLYSNQRAESVPFEKWFQQKKEEYPQLFKFIKLNDNENTKLSAEHFDALDLANSEVYMLGPLGYMEFVRGELEKRNKSDINSEFFGPTAV</sequence>
<evidence type="ECO:0000256" key="12">
    <source>
        <dbReference type="ARBA" id="ARBA00023002"/>
    </source>
</evidence>
<evidence type="ECO:0000259" key="17">
    <source>
        <dbReference type="PROSITE" id="PS01033"/>
    </source>
</evidence>
<keyword evidence="14" id="KW-0520">NAD</keyword>
<dbReference type="InterPro" id="IPR009050">
    <property type="entry name" value="Globin-like_sf"/>
</dbReference>
<evidence type="ECO:0000256" key="7">
    <source>
        <dbReference type="ARBA" id="ARBA00022630"/>
    </source>
</evidence>
<dbReference type="SUPFAM" id="SSF52343">
    <property type="entry name" value="Ferredoxin reductase-like, C-terminal NADP-linked domain"/>
    <property type="match status" value="1"/>
</dbReference>
<dbReference type="GO" id="GO:0071949">
    <property type="term" value="F:FAD binding"/>
    <property type="evidence" value="ECO:0007669"/>
    <property type="project" value="TreeGrafter"/>
</dbReference>
<dbReference type="InterPro" id="IPR004136">
    <property type="entry name" value="NMO"/>
</dbReference>
<feature type="domain" description="Globin" evidence="17">
    <location>
        <begin position="370"/>
        <end position="508"/>
    </location>
</feature>
<dbReference type="Gene3D" id="2.40.30.10">
    <property type="entry name" value="Translation factors"/>
    <property type="match status" value="1"/>
</dbReference>
<dbReference type="Pfam" id="PF00175">
    <property type="entry name" value="NAD_binding_1"/>
    <property type="match status" value="1"/>
</dbReference>
<protein>
    <recommendedName>
        <fullName evidence="4">nitric oxide dioxygenase</fullName>
        <ecNumber evidence="4">1.14.12.17</ecNumber>
    </recommendedName>
</protein>
<dbReference type="FunFam" id="1.10.490.10:FF:000003">
    <property type="entry name" value="Flavohemoprotein"/>
    <property type="match status" value="1"/>
</dbReference>
<dbReference type="CDD" id="cd19754">
    <property type="entry name" value="FHb_fungal-globin"/>
    <property type="match status" value="1"/>
</dbReference>
<evidence type="ECO:0000256" key="8">
    <source>
        <dbReference type="ARBA" id="ARBA00022643"/>
    </source>
</evidence>
<comment type="cofactor">
    <cofactor evidence="2">
        <name>FAD</name>
        <dbReference type="ChEBI" id="CHEBI:57692"/>
    </cofactor>
</comment>
<dbReference type="EC" id="1.14.12.17" evidence="4"/>
<comment type="cofactor">
    <cofactor evidence="1">
        <name>heme b</name>
        <dbReference type="ChEBI" id="CHEBI:60344"/>
    </cofactor>
</comment>
<dbReference type="InterPro" id="IPR012292">
    <property type="entry name" value="Globin/Proto"/>
</dbReference>
<dbReference type="Gene3D" id="1.10.490.10">
    <property type="entry name" value="Globins"/>
    <property type="match status" value="1"/>
</dbReference>
<dbReference type="InterPro" id="IPR000971">
    <property type="entry name" value="Globin"/>
</dbReference>
<dbReference type="PROSITE" id="PS01033">
    <property type="entry name" value="GLOBIN"/>
    <property type="match status" value="1"/>
</dbReference>
<dbReference type="InterPro" id="IPR013785">
    <property type="entry name" value="Aldolase_TIM"/>
</dbReference>
<dbReference type="PANTHER" id="PTHR43396">
    <property type="entry name" value="FLAVOHEMOPROTEIN"/>
    <property type="match status" value="1"/>
</dbReference>
<evidence type="ECO:0000256" key="3">
    <source>
        <dbReference type="ARBA" id="ARBA00006401"/>
    </source>
</evidence>
<dbReference type="PRINTS" id="PR00409">
    <property type="entry name" value="PHDIOXRDTASE"/>
</dbReference>
<dbReference type="PANTHER" id="PTHR43396:SF3">
    <property type="entry name" value="FLAVOHEMOPROTEIN"/>
    <property type="match status" value="1"/>
</dbReference>
<keyword evidence="9" id="KW-0479">Metal-binding</keyword>
<evidence type="ECO:0000256" key="15">
    <source>
        <dbReference type="ARBA" id="ARBA00048649"/>
    </source>
</evidence>
<feature type="domain" description="FAD-binding FR-type" evidence="18">
    <location>
        <begin position="517"/>
        <end position="622"/>
    </location>
</feature>
<dbReference type="Pfam" id="PF00042">
    <property type="entry name" value="Globin"/>
    <property type="match status" value="1"/>
</dbReference>
<dbReference type="GO" id="GO:0046872">
    <property type="term" value="F:metal ion binding"/>
    <property type="evidence" value="ECO:0007669"/>
    <property type="project" value="UniProtKB-KW"/>
</dbReference>
<keyword evidence="7" id="KW-0285">Flavoprotein</keyword>